<evidence type="ECO:0000256" key="2">
    <source>
        <dbReference type="RuleBase" id="RU003452"/>
    </source>
</evidence>
<dbReference type="KEGG" id="ahl:AHTJS_13115"/>
<organism evidence="3 4">
    <name type="scientific">Acinetobacter haemolyticus</name>
    <dbReference type="NCBI Taxonomy" id="29430"/>
    <lineage>
        <taxon>Bacteria</taxon>
        <taxon>Pseudomonadati</taxon>
        <taxon>Pseudomonadota</taxon>
        <taxon>Gammaproteobacteria</taxon>
        <taxon>Moraxellales</taxon>
        <taxon>Moraxellaceae</taxon>
        <taxon>Acinetobacter</taxon>
    </lineage>
</organism>
<dbReference type="RefSeq" id="WP_075316139.1">
    <property type="nucleotide sequence ID" value="NZ_CP018871.1"/>
</dbReference>
<dbReference type="Pfam" id="PF00797">
    <property type="entry name" value="Acetyltransf_2"/>
    <property type="match status" value="1"/>
</dbReference>
<dbReference type="OrthoDB" id="7181050at2"/>
<comment type="caution">
    <text evidence="3">The sequence shown here is derived from an EMBL/GenBank/DDBJ whole genome shotgun (WGS) entry which is preliminary data.</text>
</comment>
<dbReference type="PRINTS" id="PR01543">
    <property type="entry name" value="ANATRNSFRASE"/>
</dbReference>
<sequence length="285" mass="32481">MNSTIATDYLKKLDFQGHCLPTLENLKTLLSFHVEHIPFGNLSSFLGEEVSLVPEQLAQKLLYENREGYCLEHSTLTRIALTELGYDAYNVLGRVYYQSAHTTAPIRTHLVTLVRIDQQLFLYDPGFGGMTPTTILSLDCIGEAQSTPLEQFRFVDVAQCGLDMAVLTDVKYMLQVFLHNEWVNVYAINPDQQIAMADAEIANWYISTSPESLFTQHLMLFTATTEARMTLKDQVLRIHGKEKSDKKVLSTPHEFEEIIQAVFKIQMNSQKLRQAWDKLTLIESV</sequence>
<evidence type="ECO:0000313" key="4">
    <source>
        <dbReference type="Proteomes" id="UP000451048"/>
    </source>
</evidence>
<dbReference type="InterPro" id="IPR038765">
    <property type="entry name" value="Papain-like_cys_pep_sf"/>
</dbReference>
<dbReference type="GO" id="GO:0016407">
    <property type="term" value="F:acetyltransferase activity"/>
    <property type="evidence" value="ECO:0007669"/>
    <property type="project" value="InterPro"/>
</dbReference>
<dbReference type="InterPro" id="IPR001447">
    <property type="entry name" value="Arylamine_N-AcTrfase"/>
</dbReference>
<dbReference type="PANTHER" id="PTHR11786:SF0">
    <property type="entry name" value="ARYLAMINE N-ACETYLTRANSFERASE 4-RELATED"/>
    <property type="match status" value="1"/>
</dbReference>
<dbReference type="AlphaFoldDB" id="A0A1L6KQ49"/>
<dbReference type="EMBL" id="WTTO01000008">
    <property type="protein sequence ID" value="NAR72724.1"/>
    <property type="molecule type" value="Genomic_DNA"/>
</dbReference>
<evidence type="ECO:0000256" key="1">
    <source>
        <dbReference type="ARBA" id="ARBA00006547"/>
    </source>
</evidence>
<dbReference type="Gene3D" id="2.40.128.150">
    <property type="entry name" value="Cysteine proteinases"/>
    <property type="match status" value="1"/>
</dbReference>
<proteinExistence type="inferred from homology"/>
<dbReference type="SUPFAM" id="SSF54001">
    <property type="entry name" value="Cysteine proteinases"/>
    <property type="match status" value="1"/>
</dbReference>
<gene>
    <name evidence="3" type="ORF">GPS52_04305</name>
</gene>
<name>A0A1L6KQ49_ACIHA</name>
<dbReference type="PANTHER" id="PTHR11786">
    <property type="entry name" value="N-HYDROXYARYLAMINE O-ACETYLTRANSFERASE"/>
    <property type="match status" value="1"/>
</dbReference>
<protein>
    <submittedName>
        <fullName evidence="3">Arylamine N-acetyltransferase</fullName>
    </submittedName>
</protein>
<reference evidence="3 4" key="1">
    <citation type="submission" date="2019-12" db="EMBL/GenBank/DDBJ databases">
        <title>Acinetobacter haemolyticus comparative genomics.</title>
        <authorList>
            <person name="Castro-Jaimes S."/>
            <person name="Bello-Lopez E."/>
            <person name="Velazquez-Acosta C."/>
            <person name="Volkow-Fernandez P."/>
            <person name="Lozano-Zarain P."/>
            <person name="Castillo Ramirez S."/>
            <person name="Cevallos M.A."/>
        </authorList>
    </citation>
    <scope>NUCLEOTIDE SEQUENCE [LARGE SCALE GENOMIC DNA]</scope>
    <source>
        <strain evidence="3 4">AN10</strain>
    </source>
</reference>
<accession>A0A1L6KQ49</accession>
<dbReference type="Gene3D" id="3.30.2140.10">
    <property type="entry name" value="Arylamine N-acetyltransferase"/>
    <property type="match status" value="1"/>
</dbReference>
<comment type="similarity">
    <text evidence="1 2">Belongs to the arylamine N-acetyltransferase family.</text>
</comment>
<dbReference type="Proteomes" id="UP000451048">
    <property type="component" value="Unassembled WGS sequence"/>
</dbReference>
<evidence type="ECO:0000313" key="3">
    <source>
        <dbReference type="EMBL" id="NAR72724.1"/>
    </source>
</evidence>